<evidence type="ECO:0000313" key="5">
    <source>
        <dbReference type="Proteomes" id="UP000051048"/>
    </source>
</evidence>
<dbReference type="Gene3D" id="3.30.300.20">
    <property type="match status" value="1"/>
</dbReference>
<keyword evidence="3" id="KW-0143">Chaperone</keyword>
<dbReference type="GO" id="GO:0005737">
    <property type="term" value="C:cytoplasm"/>
    <property type="evidence" value="ECO:0007669"/>
    <property type="project" value="UniProtKB-SubCell"/>
</dbReference>
<keyword evidence="2 3" id="KW-0694">RNA-binding</keyword>
<evidence type="ECO:0000256" key="1">
    <source>
        <dbReference type="ARBA" id="ARBA00022490"/>
    </source>
</evidence>
<dbReference type="Pfam" id="PF13083">
    <property type="entry name" value="KH_KhpA-B"/>
    <property type="match status" value="1"/>
</dbReference>
<dbReference type="InterPro" id="IPR020627">
    <property type="entry name" value="KhpA"/>
</dbReference>
<organism evidence="4 5">
    <name type="scientific">Ligilactobacillus equi DSM 15833 = JCM 10991</name>
    <dbReference type="NCBI Taxonomy" id="1423740"/>
    <lineage>
        <taxon>Bacteria</taxon>
        <taxon>Bacillati</taxon>
        <taxon>Bacillota</taxon>
        <taxon>Bacilli</taxon>
        <taxon>Lactobacillales</taxon>
        <taxon>Lactobacillaceae</taxon>
        <taxon>Ligilactobacillus</taxon>
    </lineage>
</organism>
<evidence type="ECO:0000256" key="3">
    <source>
        <dbReference type="HAMAP-Rule" id="MF_00088"/>
    </source>
</evidence>
<dbReference type="PATRIC" id="fig|1423740.3.peg.1599"/>
<comment type="caution">
    <text evidence="4">The sequence shown here is derived from an EMBL/GenBank/DDBJ whole genome shotgun (WGS) entry which is preliminary data.</text>
</comment>
<keyword evidence="3" id="KW-0961">Cell wall biogenesis/degradation</keyword>
<dbReference type="SUPFAM" id="SSF54814">
    <property type="entry name" value="Prokaryotic type KH domain (KH-domain type II)"/>
    <property type="match status" value="1"/>
</dbReference>
<dbReference type="RefSeq" id="WP_023860430.1">
    <property type="nucleotide sequence ID" value="NZ_AZFH01000181.1"/>
</dbReference>
<dbReference type="PANTHER" id="PTHR34654">
    <property type="entry name" value="UPF0109 PROTEIN SCO5592"/>
    <property type="match status" value="1"/>
</dbReference>
<comment type="subcellular location">
    <subcellularLocation>
        <location evidence="3">Cytoplasm</location>
    </subcellularLocation>
</comment>
<dbReference type="InterPro" id="IPR009019">
    <property type="entry name" value="KH_sf_prok-type"/>
</dbReference>
<reference evidence="4 5" key="1">
    <citation type="journal article" date="2015" name="Genome Announc.">
        <title>Expanding the biotechnology potential of lactobacilli through comparative genomics of 213 strains and associated genera.</title>
        <authorList>
            <person name="Sun Z."/>
            <person name="Harris H.M."/>
            <person name="McCann A."/>
            <person name="Guo C."/>
            <person name="Argimon S."/>
            <person name="Zhang W."/>
            <person name="Yang X."/>
            <person name="Jeffery I.B."/>
            <person name="Cooney J.C."/>
            <person name="Kagawa T.F."/>
            <person name="Liu W."/>
            <person name="Song Y."/>
            <person name="Salvetti E."/>
            <person name="Wrobel A."/>
            <person name="Rasinkangas P."/>
            <person name="Parkhill J."/>
            <person name="Rea M.C."/>
            <person name="O'Sullivan O."/>
            <person name="Ritari J."/>
            <person name="Douillard F.P."/>
            <person name="Paul Ross R."/>
            <person name="Yang R."/>
            <person name="Briner A.E."/>
            <person name="Felis G.E."/>
            <person name="de Vos W.M."/>
            <person name="Barrangou R."/>
            <person name="Klaenhammer T.R."/>
            <person name="Caufield P.W."/>
            <person name="Cui Y."/>
            <person name="Zhang H."/>
            <person name="O'Toole P.W."/>
        </authorList>
    </citation>
    <scope>NUCLEOTIDE SEQUENCE [LARGE SCALE GENOMIC DNA]</scope>
    <source>
        <strain evidence="4 5">DSM 15833</strain>
    </source>
</reference>
<accession>A0A0R1T6W7</accession>
<dbReference type="GO" id="GO:0008360">
    <property type="term" value="P:regulation of cell shape"/>
    <property type="evidence" value="ECO:0007669"/>
    <property type="project" value="UniProtKB-KW"/>
</dbReference>
<keyword evidence="1 3" id="KW-0963">Cytoplasm</keyword>
<dbReference type="CDD" id="cd22533">
    <property type="entry name" value="KH-II_YlqC-like"/>
    <property type="match status" value="1"/>
</dbReference>
<dbReference type="HAMAP" id="MF_00088">
    <property type="entry name" value="KhpA"/>
    <property type="match status" value="1"/>
</dbReference>
<dbReference type="GO" id="GO:0003723">
    <property type="term" value="F:RNA binding"/>
    <property type="evidence" value="ECO:0007669"/>
    <property type="project" value="UniProtKB-UniRule"/>
</dbReference>
<comment type="subunit">
    <text evidence="3">Forms a complex with KhpB.</text>
</comment>
<dbReference type="PANTHER" id="PTHR34654:SF1">
    <property type="entry name" value="RNA-BINDING PROTEIN KHPA"/>
    <property type="match status" value="1"/>
</dbReference>
<comment type="function">
    <text evidence="3">A probable RNA chaperone. Forms a complex with KhpB which binds to cellular RNA and controls its expression. Plays a role in peptidoglycan (PG) homeostasis and cell length regulation.</text>
</comment>
<keyword evidence="3" id="KW-0133">Cell shape</keyword>
<sequence length="81" mass="8864">MTPADVTELILTIIRPLVTEPDVVQVAVVEDAHFLNFNVTVAPADMGRVIGKNGRVVSSIRTIVYGVHLSQPARMRLNIVE</sequence>
<protein>
    <recommendedName>
        <fullName evidence="3">RNA-binding protein KhpA</fullName>
    </recommendedName>
    <alternativeName>
        <fullName evidence="3">KH-domain protein A</fullName>
    </alternativeName>
</protein>
<comment type="similarity">
    <text evidence="3">Belongs to the KhpA RNA-binding protein family.</text>
</comment>
<dbReference type="EMBL" id="AZFH01000181">
    <property type="protein sequence ID" value="KRL77072.1"/>
    <property type="molecule type" value="Genomic_DNA"/>
</dbReference>
<evidence type="ECO:0000256" key="2">
    <source>
        <dbReference type="ARBA" id="ARBA00022884"/>
    </source>
</evidence>
<gene>
    <name evidence="3" type="primary">khpA</name>
    <name evidence="4" type="ORF">FC36_GL001474</name>
</gene>
<dbReference type="AlphaFoldDB" id="A0A0R1T6W7"/>
<proteinExistence type="inferred from homology"/>
<dbReference type="GO" id="GO:0071555">
    <property type="term" value="P:cell wall organization"/>
    <property type="evidence" value="ECO:0007669"/>
    <property type="project" value="UniProtKB-KW"/>
</dbReference>
<dbReference type="OrthoDB" id="9812389at2"/>
<evidence type="ECO:0000313" key="4">
    <source>
        <dbReference type="EMBL" id="KRL77072.1"/>
    </source>
</evidence>
<dbReference type="InterPro" id="IPR015946">
    <property type="entry name" value="KH_dom-like_a/b"/>
</dbReference>
<name>A0A0R1T6W7_9LACO</name>
<dbReference type="STRING" id="1423740.FC36_GL001474"/>
<dbReference type="GO" id="GO:0009252">
    <property type="term" value="P:peptidoglycan biosynthetic process"/>
    <property type="evidence" value="ECO:0007669"/>
    <property type="project" value="UniProtKB-UniRule"/>
</dbReference>
<dbReference type="Proteomes" id="UP000051048">
    <property type="component" value="Unassembled WGS sequence"/>
</dbReference>